<dbReference type="GO" id="GO:0016787">
    <property type="term" value="F:hydrolase activity"/>
    <property type="evidence" value="ECO:0007669"/>
    <property type="project" value="UniProtKB-KW"/>
</dbReference>
<dbReference type="AlphaFoldDB" id="A0A2T1FGJ9"/>
<dbReference type="OrthoDB" id="507726at2"/>
<dbReference type="Gene3D" id="3.60.15.10">
    <property type="entry name" value="Ribonuclease Z/Hydroxyacylglutathione hydrolase-like"/>
    <property type="match status" value="1"/>
</dbReference>
<proteinExistence type="predicted"/>
<sequence>MQLTWLDSNSWLIELGGKNILLDPWLVGNLSFGDLPWLFLGTKTVDRPIPANIDLILLSQGLPDHAHIPTLEVLDRSIPVIGSPNAAKVVQKLGYQQVTALAPGESYRFAEIDIKAVPGSPVGPTAIENGYILRADDTSLYYEPHGYHSPTLAQEPEIDIVITPLIDLKLPLLGAVIKGKASALSLCELLKPKFIVPTAAGGDIKFEGLLMSILTAEGSVSEFADLLASKSLATKAIEPKPWQPFELTSISV</sequence>
<dbReference type="RefSeq" id="WP_106311738.1">
    <property type="nucleotide sequence ID" value="NZ_PVWO01000531.1"/>
</dbReference>
<dbReference type="PANTHER" id="PTHR36142:SF2">
    <property type="entry name" value="METALLO-HYDROLASE_OXIDOREDUCTASE SUPERFAMILY PROTEIN"/>
    <property type="match status" value="1"/>
</dbReference>
<comment type="caution">
    <text evidence="1">The sequence shown here is derived from an EMBL/GenBank/DDBJ whole genome shotgun (WGS) entry which is preliminary data.</text>
</comment>
<gene>
    <name evidence="1" type="ORF">C7B77_25815</name>
</gene>
<keyword evidence="2" id="KW-1185">Reference proteome</keyword>
<organism evidence="1 2">
    <name type="scientific">Chamaesiphon polymorphus CCALA 037</name>
    <dbReference type="NCBI Taxonomy" id="2107692"/>
    <lineage>
        <taxon>Bacteria</taxon>
        <taxon>Bacillati</taxon>
        <taxon>Cyanobacteriota</taxon>
        <taxon>Cyanophyceae</taxon>
        <taxon>Gomontiellales</taxon>
        <taxon>Chamaesiphonaceae</taxon>
        <taxon>Chamaesiphon</taxon>
    </lineage>
</organism>
<dbReference type="SUPFAM" id="SSF56281">
    <property type="entry name" value="Metallo-hydrolase/oxidoreductase"/>
    <property type="match status" value="1"/>
</dbReference>
<reference evidence="1 2" key="1">
    <citation type="submission" date="2018-03" db="EMBL/GenBank/DDBJ databases">
        <title>The ancient ancestry and fast evolution of plastids.</title>
        <authorList>
            <person name="Moore K.R."/>
            <person name="Magnabosco C."/>
            <person name="Momper L."/>
            <person name="Gold D.A."/>
            <person name="Bosak T."/>
            <person name="Fournier G.P."/>
        </authorList>
    </citation>
    <scope>NUCLEOTIDE SEQUENCE [LARGE SCALE GENOMIC DNA]</scope>
    <source>
        <strain evidence="1 2">CCALA 037</strain>
    </source>
</reference>
<dbReference type="Pfam" id="PF13483">
    <property type="entry name" value="Lactamase_B_3"/>
    <property type="match status" value="1"/>
</dbReference>
<accession>A0A2T1FGJ9</accession>
<dbReference type="InterPro" id="IPR036866">
    <property type="entry name" value="RibonucZ/Hydroxyglut_hydro"/>
</dbReference>
<keyword evidence="1" id="KW-0378">Hydrolase</keyword>
<name>A0A2T1FGJ9_9CYAN</name>
<evidence type="ECO:0000313" key="2">
    <source>
        <dbReference type="Proteomes" id="UP000238937"/>
    </source>
</evidence>
<dbReference type="PANTHER" id="PTHR36142">
    <property type="entry name" value="METALLO-HYDROLASE/OXIDOREDUCTASE SUPERFAMILY PROTEIN"/>
    <property type="match status" value="1"/>
</dbReference>
<evidence type="ECO:0000313" key="1">
    <source>
        <dbReference type="EMBL" id="PSB44135.1"/>
    </source>
</evidence>
<dbReference type="EMBL" id="PVWO01000531">
    <property type="protein sequence ID" value="PSB44135.1"/>
    <property type="molecule type" value="Genomic_DNA"/>
</dbReference>
<dbReference type="Proteomes" id="UP000238937">
    <property type="component" value="Unassembled WGS sequence"/>
</dbReference>
<protein>
    <submittedName>
        <fullName evidence="1">Zn-dependent hydrolase</fullName>
    </submittedName>
</protein>